<organism evidence="3">
    <name type="scientific">Caenorhabditis remanei</name>
    <name type="common">Caenorhabditis vulgaris</name>
    <dbReference type="NCBI Taxonomy" id="31234"/>
    <lineage>
        <taxon>Eukaryota</taxon>
        <taxon>Metazoa</taxon>
        <taxon>Ecdysozoa</taxon>
        <taxon>Nematoda</taxon>
        <taxon>Chromadorea</taxon>
        <taxon>Rhabditida</taxon>
        <taxon>Rhabditina</taxon>
        <taxon>Rhabditomorpha</taxon>
        <taxon>Rhabditoidea</taxon>
        <taxon>Rhabditidae</taxon>
        <taxon>Peloderinae</taxon>
        <taxon>Caenorhabditis</taxon>
    </lineage>
</organism>
<dbReference type="SUPFAM" id="SSF57903">
    <property type="entry name" value="FYVE/PHD zinc finger"/>
    <property type="match status" value="1"/>
</dbReference>
<dbReference type="EMBL" id="DS268809">
    <property type="protein sequence ID" value="EFP13608.1"/>
    <property type="molecule type" value="Genomic_DNA"/>
</dbReference>
<evidence type="ECO:0000313" key="3">
    <source>
        <dbReference type="Proteomes" id="UP000008281"/>
    </source>
</evidence>
<gene>
    <name evidence="2" type="ORF">CRE_09864</name>
</gene>
<dbReference type="PANTHER" id="PTHR31424:SF3">
    <property type="entry name" value="RING-TYPE DOMAIN-CONTAINING PROTEIN"/>
    <property type="match status" value="1"/>
</dbReference>
<feature type="coiled-coil region" evidence="1">
    <location>
        <begin position="78"/>
        <end position="133"/>
    </location>
</feature>
<dbReference type="HOGENOM" id="CLU_015719_2_0_1"/>
<dbReference type="CDD" id="cd15489">
    <property type="entry name" value="PHD_SF"/>
    <property type="match status" value="1"/>
</dbReference>
<protein>
    <recommendedName>
        <fullName evidence="4">Zinc finger PHD-type domain-containing protein</fullName>
    </recommendedName>
</protein>
<sequence length="665" mass="76751">MSGPVSKRRRVARINGLGNSYKSRMEKCMDENEMIKKENSEKEEQVKSIVVVIAMVQKDLDSTKIIIDQVLKEKLEIKKRISWELEKEKRKVVRMKRERKKIRKKYVFNRQSLKKKEEIIRKMNEKVKELDTRIADSVVKFDDRMDRKTKVNRCERVIQSISNMLNDTDINTFLTFFLGYINDNSNYTPRWKLTPEETFLVKVRFGLTDSFFKKFRKFYYDRTGFELFSSRWSISNVQKTISIRDLYVVKARKVSKKAENGREYEKMTPFAVLKSIETILGERLSALSANEKLTFNDATGSDICVALGGDKGSEETKLFLALENVPKANDAHSLLLLGFYTGDDTYDSLKENFSHIFHQFNNLHKISYQVNGVTITRNVRRKIVGDIKFISSLYGHPGQASSNPCFLCNINYSNHGAKKATLTNLKFEDPVGSRSLADFPNALVNVPLEDICLAPLHSCQGIIQKYGINVLVGQAIKLDCANVCSDVGDTIESQQKTLKRLENEEYMYLERIKAVTESIHTVEEIIEGLRKIEKKQKKCKKTRKVCSSSYCIANVIGNEIYSNGDMYSCESCNKTFHTYCQGIATPEEKMKLDLNVSSKNCFECDESIPFTVRRRISEVEKQLEEQYRRLEEDKETWEVVTNEKECLTESMVKPTKGYGKKMDIP</sequence>
<dbReference type="InParanoid" id="E3NKK0"/>
<name>E3NKK0_CAERE</name>
<evidence type="ECO:0008006" key="4">
    <source>
        <dbReference type="Google" id="ProtNLM"/>
    </source>
</evidence>
<dbReference type="InterPro" id="IPR011011">
    <property type="entry name" value="Znf_FYVE_PHD"/>
</dbReference>
<evidence type="ECO:0000256" key="1">
    <source>
        <dbReference type="SAM" id="Coils"/>
    </source>
</evidence>
<dbReference type="PANTHER" id="PTHR31424">
    <property type="entry name" value="PROTEIN CBG23806"/>
    <property type="match status" value="1"/>
</dbReference>
<keyword evidence="1" id="KW-0175">Coiled coil</keyword>
<proteinExistence type="predicted"/>
<dbReference type="Pfam" id="PF06918">
    <property type="entry name" value="DUF1280"/>
    <property type="match status" value="1"/>
</dbReference>
<dbReference type="InterPro" id="IPR009689">
    <property type="entry name" value="DUF1280"/>
</dbReference>
<accession>E3NKK0</accession>
<keyword evidence="3" id="KW-1185">Reference proteome</keyword>
<dbReference type="AlphaFoldDB" id="E3NKK0"/>
<evidence type="ECO:0000313" key="2">
    <source>
        <dbReference type="EMBL" id="EFP13608.1"/>
    </source>
</evidence>
<dbReference type="eggNOG" id="ENOG502QRBM">
    <property type="taxonomic scope" value="Eukaryota"/>
</dbReference>
<dbReference type="Proteomes" id="UP000008281">
    <property type="component" value="Unassembled WGS sequence"/>
</dbReference>
<feature type="coiled-coil region" evidence="1">
    <location>
        <begin position="613"/>
        <end position="640"/>
    </location>
</feature>
<reference evidence="2" key="1">
    <citation type="submission" date="2007-07" db="EMBL/GenBank/DDBJ databases">
        <title>PCAP assembly of the Caenorhabditis remanei genome.</title>
        <authorList>
            <consortium name="The Caenorhabditis remanei Sequencing Consortium"/>
            <person name="Wilson R.K."/>
        </authorList>
    </citation>
    <scope>NUCLEOTIDE SEQUENCE [LARGE SCALE GENOMIC DNA]</scope>
    <source>
        <strain evidence="2">PB4641</strain>
    </source>
</reference>